<dbReference type="PANTHER" id="PTHR10381">
    <property type="entry name" value="ATP-DEPENDENT CLP PROTEASE PROTEOLYTIC SUBUNIT"/>
    <property type="match status" value="1"/>
</dbReference>
<dbReference type="SUPFAM" id="SSF52096">
    <property type="entry name" value="ClpP/crotonase"/>
    <property type="match status" value="1"/>
</dbReference>
<name>D7FX14_ECTSI</name>
<dbReference type="InterPro" id="IPR023562">
    <property type="entry name" value="ClpP/TepA"/>
</dbReference>
<dbReference type="PANTHER" id="PTHR10381:SF46">
    <property type="entry name" value="ATP-DEPENDENT CLP PROTEASE PROTEOLYTIC SUBUNIT-RELATED PROTEIN 2, CHLOROPLASTIC"/>
    <property type="match status" value="1"/>
</dbReference>
<evidence type="ECO:0000313" key="8">
    <source>
        <dbReference type="EMBL" id="CBJ26347.1"/>
    </source>
</evidence>
<dbReference type="InParanoid" id="D7FX14"/>
<keyword evidence="9" id="KW-1185">Reference proteome</keyword>
<keyword evidence="7" id="KW-0732">Signal</keyword>
<keyword evidence="4" id="KW-0720">Serine protease</keyword>
<dbReference type="InterPro" id="IPR018215">
    <property type="entry name" value="ClpP_Ser_AS"/>
</dbReference>
<evidence type="ECO:0000256" key="3">
    <source>
        <dbReference type="ARBA" id="ARBA00022801"/>
    </source>
</evidence>
<dbReference type="GO" id="GO:0004176">
    <property type="term" value="F:ATP-dependent peptidase activity"/>
    <property type="evidence" value="ECO:0007669"/>
    <property type="project" value="InterPro"/>
</dbReference>
<comment type="catalytic activity">
    <reaction evidence="5">
        <text>Hydrolysis of proteins to small peptides in the presence of ATP and magnesium. alpha-casein is the usual test substrate. In the absence of ATP, only oligopeptides shorter than five residues are hydrolyzed (such as succinyl-Leu-Tyr-|-NHMec, and Leu-Tyr-Leu-|-Tyr-Trp, in which cleavage of the -Tyr-|-Leu- and -Tyr-|-Trp bonds also occurs).</text>
        <dbReference type="EC" id="3.4.21.92"/>
    </reaction>
</comment>
<sequence>MARGFCAVVGALLVGQATAFFGSPSAFMTGTMSPGLRTPGATSALGREARTYRRLSTAKSGAASTVMMPIGVPKVAYRVPGAPTADWVDIYNRLYRERIIFLGQEIDDELANQIIGVLLYLDSEDSTKPIYLYVNCPGGSVIAGLALFDTMQHIRSEVVTINVGLAASMASFILAAGAKVEATQIMHIRDNIVRMYAMMTGQTQEQITIDLDRDNFMSAQAAADYGLVDNVIKLSKK</sequence>
<dbReference type="EMBL" id="FN648509">
    <property type="protein sequence ID" value="CBJ26347.1"/>
    <property type="molecule type" value="Genomic_DNA"/>
</dbReference>
<dbReference type="GO" id="GO:0004252">
    <property type="term" value="F:serine-type endopeptidase activity"/>
    <property type="evidence" value="ECO:0007669"/>
    <property type="project" value="InterPro"/>
</dbReference>
<evidence type="ECO:0000256" key="5">
    <source>
        <dbReference type="PROSITE-ProRule" id="PRU10085"/>
    </source>
</evidence>
<dbReference type="Pfam" id="PF00574">
    <property type="entry name" value="CLP_protease"/>
    <property type="match status" value="1"/>
</dbReference>
<feature type="chain" id="PRO_5005343409" description="ATP-dependent Clp protease proteolytic subunit" evidence="7">
    <location>
        <begin position="20"/>
        <end position="237"/>
    </location>
</feature>
<evidence type="ECO:0000256" key="2">
    <source>
        <dbReference type="ARBA" id="ARBA00022670"/>
    </source>
</evidence>
<evidence type="ECO:0000256" key="6">
    <source>
        <dbReference type="RuleBase" id="RU003567"/>
    </source>
</evidence>
<dbReference type="PROSITE" id="PS00381">
    <property type="entry name" value="CLP_PROTEASE_SER"/>
    <property type="match status" value="1"/>
</dbReference>
<protein>
    <recommendedName>
        <fullName evidence="6">ATP-dependent Clp protease proteolytic subunit</fullName>
    </recommendedName>
</protein>
<accession>D7FX14</accession>
<dbReference type="GO" id="GO:0009368">
    <property type="term" value="C:endopeptidase Clp complex"/>
    <property type="evidence" value="ECO:0007669"/>
    <property type="project" value="TreeGrafter"/>
</dbReference>
<comment type="similarity">
    <text evidence="1 6">Belongs to the peptidase S14 family.</text>
</comment>
<dbReference type="Gene3D" id="3.90.226.10">
    <property type="entry name" value="2-enoyl-CoA Hydratase, Chain A, domain 1"/>
    <property type="match status" value="2"/>
</dbReference>
<dbReference type="STRING" id="2880.D7FX14"/>
<dbReference type="GO" id="GO:0006515">
    <property type="term" value="P:protein quality control for misfolded or incompletely synthesized proteins"/>
    <property type="evidence" value="ECO:0007669"/>
    <property type="project" value="TreeGrafter"/>
</dbReference>
<evidence type="ECO:0000256" key="4">
    <source>
        <dbReference type="ARBA" id="ARBA00022825"/>
    </source>
</evidence>
<keyword evidence="3" id="KW-0378">Hydrolase</keyword>
<dbReference type="AlphaFoldDB" id="D7FX14"/>
<dbReference type="PRINTS" id="PR00127">
    <property type="entry name" value="CLPPROTEASEP"/>
</dbReference>
<evidence type="ECO:0000256" key="1">
    <source>
        <dbReference type="ARBA" id="ARBA00007039"/>
    </source>
</evidence>
<evidence type="ECO:0000313" key="9">
    <source>
        <dbReference type="Proteomes" id="UP000002630"/>
    </source>
</evidence>
<keyword evidence="2 8" id="KW-0645">Protease</keyword>
<dbReference type="Proteomes" id="UP000002630">
    <property type="component" value="Linkage Group LG04"/>
</dbReference>
<dbReference type="GO" id="GO:0051117">
    <property type="term" value="F:ATPase binding"/>
    <property type="evidence" value="ECO:0007669"/>
    <property type="project" value="TreeGrafter"/>
</dbReference>
<evidence type="ECO:0000256" key="7">
    <source>
        <dbReference type="SAM" id="SignalP"/>
    </source>
</evidence>
<feature type="active site" evidence="5">
    <location>
        <position position="168"/>
    </location>
</feature>
<reference evidence="8 9" key="1">
    <citation type="journal article" date="2010" name="Nature">
        <title>The Ectocarpus genome and the independent evolution of multicellularity in brown algae.</title>
        <authorList>
            <person name="Cock J.M."/>
            <person name="Sterck L."/>
            <person name="Rouze P."/>
            <person name="Scornet D."/>
            <person name="Allen A.E."/>
            <person name="Amoutzias G."/>
            <person name="Anthouard V."/>
            <person name="Artiguenave F."/>
            <person name="Aury J.M."/>
            <person name="Badger J.H."/>
            <person name="Beszteri B."/>
            <person name="Billiau K."/>
            <person name="Bonnet E."/>
            <person name="Bothwell J.H."/>
            <person name="Bowler C."/>
            <person name="Boyen C."/>
            <person name="Brownlee C."/>
            <person name="Carrano C.J."/>
            <person name="Charrier B."/>
            <person name="Cho G.Y."/>
            <person name="Coelho S.M."/>
            <person name="Collen J."/>
            <person name="Corre E."/>
            <person name="Da Silva C."/>
            <person name="Delage L."/>
            <person name="Delaroque N."/>
            <person name="Dittami S.M."/>
            <person name="Doulbeau S."/>
            <person name="Elias M."/>
            <person name="Farnham G."/>
            <person name="Gachon C.M."/>
            <person name="Gschloessl B."/>
            <person name="Heesch S."/>
            <person name="Jabbari K."/>
            <person name="Jubin C."/>
            <person name="Kawai H."/>
            <person name="Kimura K."/>
            <person name="Kloareg B."/>
            <person name="Kupper F.C."/>
            <person name="Lang D."/>
            <person name="Le Bail A."/>
            <person name="Leblanc C."/>
            <person name="Lerouge P."/>
            <person name="Lohr M."/>
            <person name="Lopez P.J."/>
            <person name="Martens C."/>
            <person name="Maumus F."/>
            <person name="Michel G."/>
            <person name="Miranda-Saavedra D."/>
            <person name="Morales J."/>
            <person name="Moreau H."/>
            <person name="Motomura T."/>
            <person name="Nagasato C."/>
            <person name="Napoli C.A."/>
            <person name="Nelson D.R."/>
            <person name="Nyvall-Collen P."/>
            <person name="Peters A.F."/>
            <person name="Pommier C."/>
            <person name="Potin P."/>
            <person name="Poulain J."/>
            <person name="Quesneville H."/>
            <person name="Read B."/>
            <person name="Rensing S.A."/>
            <person name="Ritter A."/>
            <person name="Rousvoal S."/>
            <person name="Samanta M."/>
            <person name="Samson G."/>
            <person name="Schroeder D.C."/>
            <person name="Segurens B."/>
            <person name="Strittmatter M."/>
            <person name="Tonon T."/>
            <person name="Tregear J.W."/>
            <person name="Valentin K."/>
            <person name="von Dassow P."/>
            <person name="Yamagishi T."/>
            <person name="Van de Peer Y."/>
            <person name="Wincker P."/>
        </authorList>
    </citation>
    <scope>NUCLEOTIDE SEQUENCE [LARGE SCALE GENOMIC DNA]</scope>
    <source>
        <strain evidence="9">Ec32 / CCAP1310/4</strain>
    </source>
</reference>
<organism evidence="8 9">
    <name type="scientific">Ectocarpus siliculosus</name>
    <name type="common">Brown alga</name>
    <name type="synonym">Conferva siliculosa</name>
    <dbReference type="NCBI Taxonomy" id="2880"/>
    <lineage>
        <taxon>Eukaryota</taxon>
        <taxon>Sar</taxon>
        <taxon>Stramenopiles</taxon>
        <taxon>Ochrophyta</taxon>
        <taxon>PX clade</taxon>
        <taxon>Phaeophyceae</taxon>
        <taxon>Ectocarpales</taxon>
        <taxon>Ectocarpaceae</taxon>
        <taxon>Ectocarpus</taxon>
    </lineage>
</organism>
<gene>
    <name evidence="8" type="primary">CLP</name>
    <name evidence="8" type="ORF">Esi_0032_0045</name>
</gene>
<dbReference type="OrthoDB" id="2017408at2759"/>
<dbReference type="InterPro" id="IPR001907">
    <property type="entry name" value="ClpP"/>
</dbReference>
<feature type="signal peptide" evidence="7">
    <location>
        <begin position="1"/>
        <end position="19"/>
    </location>
</feature>
<proteinExistence type="inferred from homology"/>
<dbReference type="MEROPS" id="S14.002"/>
<dbReference type="InterPro" id="IPR029045">
    <property type="entry name" value="ClpP/crotonase-like_dom_sf"/>
</dbReference>
<dbReference type="EMBL" id="FN649729">
    <property type="protein sequence ID" value="CBJ26347.1"/>
    <property type="molecule type" value="Genomic_DNA"/>
</dbReference>
<dbReference type="CDD" id="cd07017">
    <property type="entry name" value="S14_ClpP_2"/>
    <property type="match status" value="1"/>
</dbReference>